<reference evidence="4" key="1">
    <citation type="journal article" date="2017" name="Plant J.">
        <title>The pomegranate (Punica granatum L.) genome and the genomics of punicalagin biosynthesis.</title>
        <authorList>
            <person name="Qin G."/>
            <person name="Xu C."/>
            <person name="Ming R."/>
            <person name="Tang H."/>
            <person name="Guyot R."/>
            <person name="Kramer E.M."/>
            <person name="Hu Y."/>
            <person name="Yi X."/>
            <person name="Qi Y."/>
            <person name="Xu X."/>
            <person name="Gao Z."/>
            <person name="Pan H."/>
            <person name="Jian J."/>
            <person name="Tian Y."/>
            <person name="Yue Z."/>
            <person name="Xu Y."/>
        </authorList>
    </citation>
    <scope>NUCLEOTIDE SEQUENCE [LARGE SCALE GENOMIC DNA]</scope>
    <source>
        <strain evidence="4">cv. Dabenzi</strain>
    </source>
</reference>
<accession>A0A218XUP4</accession>
<keyword evidence="2" id="KW-1133">Transmembrane helix</keyword>
<feature type="transmembrane region" description="Helical" evidence="2">
    <location>
        <begin position="38"/>
        <end position="60"/>
    </location>
</feature>
<dbReference type="GO" id="GO:0015189">
    <property type="term" value="F:L-lysine transmembrane transporter activity"/>
    <property type="evidence" value="ECO:0007669"/>
    <property type="project" value="TreeGrafter"/>
</dbReference>
<dbReference type="EMBL" id="MTKT01000801">
    <property type="protein sequence ID" value="OWM87982.1"/>
    <property type="molecule type" value="Genomic_DNA"/>
</dbReference>
<sequence length="108" mass="12036">MKRCLNRWNLTWFSFVSVIGAGIFVQTSQEAREHAGRAIVLSYVVSGISAMLSVFCYTGIHNRNPSRRQFLCQKRVQIQLSCPPCSAAKTHLPLAAILRSACGLFFMA</sequence>
<keyword evidence="2" id="KW-0812">Transmembrane</keyword>
<dbReference type="Gene3D" id="1.20.1740.10">
    <property type="entry name" value="Amino acid/polyamine transporter I"/>
    <property type="match status" value="1"/>
</dbReference>
<keyword evidence="2" id="KW-0472">Membrane</keyword>
<proteinExistence type="inferred from homology"/>
<gene>
    <name evidence="3" type="ORF">CDL15_Pgr000399</name>
</gene>
<dbReference type="GO" id="GO:0005313">
    <property type="term" value="F:L-glutamate transmembrane transporter activity"/>
    <property type="evidence" value="ECO:0007669"/>
    <property type="project" value="TreeGrafter"/>
</dbReference>
<dbReference type="PANTHER" id="PTHR43243">
    <property type="entry name" value="INNER MEMBRANE TRANSPORTER YGJI-RELATED"/>
    <property type="match status" value="1"/>
</dbReference>
<dbReference type="AlphaFoldDB" id="A0A218XUP4"/>
<organism evidence="3 4">
    <name type="scientific">Punica granatum</name>
    <name type="common">Pomegranate</name>
    <dbReference type="NCBI Taxonomy" id="22663"/>
    <lineage>
        <taxon>Eukaryota</taxon>
        <taxon>Viridiplantae</taxon>
        <taxon>Streptophyta</taxon>
        <taxon>Embryophyta</taxon>
        <taxon>Tracheophyta</taxon>
        <taxon>Spermatophyta</taxon>
        <taxon>Magnoliopsida</taxon>
        <taxon>eudicotyledons</taxon>
        <taxon>Gunneridae</taxon>
        <taxon>Pentapetalae</taxon>
        <taxon>rosids</taxon>
        <taxon>malvids</taxon>
        <taxon>Myrtales</taxon>
        <taxon>Lythraceae</taxon>
        <taxon>Punica</taxon>
    </lineage>
</organism>
<dbReference type="Proteomes" id="UP000197138">
    <property type="component" value="Unassembled WGS sequence"/>
</dbReference>
<feature type="transmembrane region" description="Helical" evidence="2">
    <location>
        <begin position="7"/>
        <end position="26"/>
    </location>
</feature>
<evidence type="ECO:0000313" key="4">
    <source>
        <dbReference type="Proteomes" id="UP000197138"/>
    </source>
</evidence>
<evidence type="ECO:0000313" key="3">
    <source>
        <dbReference type="EMBL" id="OWM87982.1"/>
    </source>
</evidence>
<dbReference type="PANTHER" id="PTHR43243:SF22">
    <property type="entry name" value="CATIONIC AMINO ACID TRANSPORTER 5"/>
    <property type="match status" value="1"/>
</dbReference>
<comment type="caution">
    <text evidence="3">The sequence shown here is derived from an EMBL/GenBank/DDBJ whole genome shotgun (WGS) entry which is preliminary data.</text>
</comment>
<protein>
    <submittedName>
        <fullName evidence="3">Uncharacterized protein</fullName>
    </submittedName>
</protein>
<evidence type="ECO:0000256" key="1">
    <source>
        <dbReference type="ARBA" id="ARBA00008572"/>
    </source>
</evidence>
<evidence type="ECO:0000256" key="2">
    <source>
        <dbReference type="SAM" id="Phobius"/>
    </source>
</evidence>
<comment type="similarity">
    <text evidence="1">Belongs to the amino acid-polyamine-organocation (APC) superfamily. Cationic amino acid transporter (CAT) (TC 2.A.3.3) family.</text>
</comment>
<name>A0A218XUP4_PUNGR</name>
<dbReference type="GO" id="GO:0005886">
    <property type="term" value="C:plasma membrane"/>
    <property type="evidence" value="ECO:0007669"/>
    <property type="project" value="TreeGrafter"/>
</dbReference>